<dbReference type="InterPro" id="IPR005135">
    <property type="entry name" value="Endo/exonuclease/phosphatase"/>
</dbReference>
<dbReference type="Pfam" id="PF14529">
    <property type="entry name" value="Exo_endo_phos_2"/>
    <property type="match status" value="1"/>
</dbReference>
<dbReference type="AlphaFoldDB" id="A0A5B7IST9"/>
<dbReference type="Proteomes" id="UP000324222">
    <property type="component" value="Unassembled WGS sequence"/>
</dbReference>
<dbReference type="EMBL" id="VSRR010065595">
    <property type="protein sequence ID" value="MPC84507.1"/>
    <property type="molecule type" value="Genomic_DNA"/>
</dbReference>
<reference evidence="2 3" key="1">
    <citation type="submission" date="2019-05" db="EMBL/GenBank/DDBJ databases">
        <title>Another draft genome of Portunus trituberculatus and its Hox gene families provides insights of decapod evolution.</title>
        <authorList>
            <person name="Jeong J.-H."/>
            <person name="Song I."/>
            <person name="Kim S."/>
            <person name="Choi T."/>
            <person name="Kim D."/>
            <person name="Ryu S."/>
            <person name="Kim W."/>
        </authorList>
    </citation>
    <scope>NUCLEOTIDE SEQUENCE [LARGE SCALE GENOMIC DNA]</scope>
    <source>
        <tissue evidence="2">Muscle</tissue>
    </source>
</reference>
<dbReference type="GO" id="GO:0003824">
    <property type="term" value="F:catalytic activity"/>
    <property type="evidence" value="ECO:0007669"/>
    <property type="project" value="InterPro"/>
</dbReference>
<evidence type="ECO:0000313" key="2">
    <source>
        <dbReference type="EMBL" id="MPC84507.1"/>
    </source>
</evidence>
<feature type="domain" description="Endonuclease/exonuclease/phosphatase" evidence="1">
    <location>
        <begin position="33"/>
        <end position="113"/>
    </location>
</feature>
<sequence length="113" mass="12851">MSTRNKDFVKAKSRTIYLTSKVEYIPSINPFAEISILEDFNVHHQFWLSTTFTGHPGELAFSFAILHDLEQLVQYPTRIHDRLGDTPNILDIFLTSNPAYAVTLSSPLVTSDH</sequence>
<comment type="caution">
    <text evidence="2">The sequence shown here is derived from an EMBL/GenBank/DDBJ whole genome shotgun (WGS) entry which is preliminary data.</text>
</comment>
<name>A0A5B7IST9_PORTR</name>
<evidence type="ECO:0000259" key="1">
    <source>
        <dbReference type="Pfam" id="PF14529"/>
    </source>
</evidence>
<evidence type="ECO:0000313" key="3">
    <source>
        <dbReference type="Proteomes" id="UP000324222"/>
    </source>
</evidence>
<organism evidence="2 3">
    <name type="scientific">Portunus trituberculatus</name>
    <name type="common">Swimming crab</name>
    <name type="synonym">Neptunus trituberculatus</name>
    <dbReference type="NCBI Taxonomy" id="210409"/>
    <lineage>
        <taxon>Eukaryota</taxon>
        <taxon>Metazoa</taxon>
        <taxon>Ecdysozoa</taxon>
        <taxon>Arthropoda</taxon>
        <taxon>Crustacea</taxon>
        <taxon>Multicrustacea</taxon>
        <taxon>Malacostraca</taxon>
        <taxon>Eumalacostraca</taxon>
        <taxon>Eucarida</taxon>
        <taxon>Decapoda</taxon>
        <taxon>Pleocyemata</taxon>
        <taxon>Brachyura</taxon>
        <taxon>Eubrachyura</taxon>
        <taxon>Portunoidea</taxon>
        <taxon>Portunidae</taxon>
        <taxon>Portuninae</taxon>
        <taxon>Portunus</taxon>
    </lineage>
</organism>
<gene>
    <name evidence="2" type="ORF">E2C01_079246</name>
</gene>
<accession>A0A5B7IST9</accession>
<dbReference type="InterPro" id="IPR036691">
    <property type="entry name" value="Endo/exonu/phosph_ase_sf"/>
</dbReference>
<dbReference type="Gene3D" id="3.60.10.10">
    <property type="entry name" value="Endonuclease/exonuclease/phosphatase"/>
    <property type="match status" value="1"/>
</dbReference>
<protein>
    <recommendedName>
        <fullName evidence="1">Endonuclease/exonuclease/phosphatase domain-containing protein</fullName>
    </recommendedName>
</protein>
<proteinExistence type="predicted"/>
<keyword evidence="3" id="KW-1185">Reference proteome</keyword>
<dbReference type="SUPFAM" id="SSF56219">
    <property type="entry name" value="DNase I-like"/>
    <property type="match status" value="1"/>
</dbReference>